<dbReference type="Proteomes" id="UP000321192">
    <property type="component" value="Unassembled WGS sequence"/>
</dbReference>
<dbReference type="GO" id="GO:0005886">
    <property type="term" value="C:plasma membrane"/>
    <property type="evidence" value="ECO:0007669"/>
    <property type="project" value="TreeGrafter"/>
</dbReference>
<organism evidence="4 5">
    <name type="scientific">Thauera aminoaromatica</name>
    <dbReference type="NCBI Taxonomy" id="164330"/>
    <lineage>
        <taxon>Bacteria</taxon>
        <taxon>Pseudomonadati</taxon>
        <taxon>Pseudomonadota</taxon>
        <taxon>Betaproteobacteria</taxon>
        <taxon>Rhodocyclales</taxon>
        <taxon>Zoogloeaceae</taxon>
        <taxon>Thauera</taxon>
    </lineage>
</organism>
<dbReference type="FunFam" id="3.30.70.270:FF:000001">
    <property type="entry name" value="Diguanylate cyclase domain protein"/>
    <property type="match status" value="1"/>
</dbReference>
<dbReference type="NCBIfam" id="TIGR00254">
    <property type="entry name" value="GGDEF"/>
    <property type="match status" value="1"/>
</dbReference>
<dbReference type="SUPFAM" id="SSF55073">
    <property type="entry name" value="Nucleotide cyclase"/>
    <property type="match status" value="1"/>
</dbReference>
<dbReference type="PROSITE" id="PS50887">
    <property type="entry name" value="GGDEF"/>
    <property type="match status" value="1"/>
</dbReference>
<feature type="domain" description="GGDEF" evidence="3">
    <location>
        <begin position="35"/>
        <end position="167"/>
    </location>
</feature>
<dbReference type="EMBL" id="SSFD01000342">
    <property type="protein sequence ID" value="TXH79562.1"/>
    <property type="molecule type" value="Genomic_DNA"/>
</dbReference>
<dbReference type="RefSeq" id="WP_276661630.1">
    <property type="nucleotide sequence ID" value="NZ_SSFD01000342.1"/>
</dbReference>
<accession>A0A5C7S868</accession>
<dbReference type="CDD" id="cd01949">
    <property type="entry name" value="GGDEF"/>
    <property type="match status" value="1"/>
</dbReference>
<comment type="caution">
    <text evidence="4">The sequence shown here is derived from an EMBL/GenBank/DDBJ whole genome shotgun (WGS) entry which is preliminary data.</text>
</comment>
<gene>
    <name evidence="4" type="ORF">E6Q80_20130</name>
</gene>
<evidence type="ECO:0000256" key="1">
    <source>
        <dbReference type="ARBA" id="ARBA00012528"/>
    </source>
</evidence>
<dbReference type="PANTHER" id="PTHR45138">
    <property type="entry name" value="REGULATORY COMPONENTS OF SENSORY TRANSDUCTION SYSTEM"/>
    <property type="match status" value="1"/>
</dbReference>
<evidence type="ECO:0000313" key="5">
    <source>
        <dbReference type="Proteomes" id="UP000321192"/>
    </source>
</evidence>
<dbReference type="Pfam" id="PF00990">
    <property type="entry name" value="GGDEF"/>
    <property type="match status" value="1"/>
</dbReference>
<proteinExistence type="predicted"/>
<feature type="region of interest" description="Disordered" evidence="2">
    <location>
        <begin position="157"/>
        <end position="177"/>
    </location>
</feature>
<dbReference type="PANTHER" id="PTHR45138:SF24">
    <property type="entry name" value="DIGUANYLATE CYCLASE DGCC-RELATED"/>
    <property type="match status" value="1"/>
</dbReference>
<dbReference type="InterPro" id="IPR029787">
    <property type="entry name" value="Nucleotide_cyclase"/>
</dbReference>
<dbReference type="EC" id="2.7.7.65" evidence="1"/>
<evidence type="ECO:0000313" key="4">
    <source>
        <dbReference type="EMBL" id="TXH79562.1"/>
    </source>
</evidence>
<dbReference type="GO" id="GO:1902201">
    <property type="term" value="P:negative regulation of bacterial-type flagellum-dependent cell motility"/>
    <property type="evidence" value="ECO:0007669"/>
    <property type="project" value="TreeGrafter"/>
</dbReference>
<evidence type="ECO:0000259" key="3">
    <source>
        <dbReference type="PROSITE" id="PS50887"/>
    </source>
</evidence>
<dbReference type="InterPro" id="IPR050469">
    <property type="entry name" value="Diguanylate_Cyclase"/>
</dbReference>
<protein>
    <recommendedName>
        <fullName evidence="1">diguanylate cyclase</fullName>
        <ecNumber evidence="1">2.7.7.65</ecNumber>
    </recommendedName>
</protein>
<dbReference type="GO" id="GO:0052621">
    <property type="term" value="F:diguanylate cyclase activity"/>
    <property type="evidence" value="ECO:0007669"/>
    <property type="project" value="UniProtKB-EC"/>
</dbReference>
<reference evidence="4 5" key="1">
    <citation type="submission" date="2018-09" db="EMBL/GenBank/DDBJ databases">
        <title>Metagenome Assembled Genomes from an Advanced Water Purification Facility.</title>
        <authorList>
            <person name="Stamps B.W."/>
            <person name="Spear J.R."/>
        </authorList>
    </citation>
    <scope>NUCLEOTIDE SEQUENCE [LARGE SCALE GENOMIC DNA]</scope>
    <source>
        <strain evidence="4">Bin_27_1</strain>
    </source>
</reference>
<dbReference type="GO" id="GO:0043709">
    <property type="term" value="P:cell adhesion involved in single-species biofilm formation"/>
    <property type="evidence" value="ECO:0007669"/>
    <property type="project" value="TreeGrafter"/>
</dbReference>
<name>A0A5C7S868_THASP</name>
<dbReference type="SMART" id="SM00267">
    <property type="entry name" value="GGDEF"/>
    <property type="match status" value="1"/>
</dbReference>
<dbReference type="InterPro" id="IPR043128">
    <property type="entry name" value="Rev_trsase/Diguanyl_cyclase"/>
</dbReference>
<dbReference type="AlphaFoldDB" id="A0A5C7S868"/>
<sequence length="177" mass="19217">LERLATTDGLTGLPNRRHFLGLASDEMARARRYGRPITVGIADLDHFKQVNDRFGHGVGDQVLQRFASVVLETLRETDRVGRFGGEEFAFIFPETLPDEALQLAGRLRQRLGESPVALPDGTLLAVTASFGLADATGQRLEESLAQADAALYEAKGSGRDRSVLATRAEAEASPQRV</sequence>
<feature type="non-terminal residue" evidence="4">
    <location>
        <position position="1"/>
    </location>
</feature>
<evidence type="ECO:0000256" key="2">
    <source>
        <dbReference type="SAM" id="MobiDB-lite"/>
    </source>
</evidence>
<dbReference type="InterPro" id="IPR000160">
    <property type="entry name" value="GGDEF_dom"/>
</dbReference>
<dbReference type="Gene3D" id="3.30.70.270">
    <property type="match status" value="1"/>
</dbReference>